<dbReference type="Proteomes" id="UP001283341">
    <property type="component" value="Unassembled WGS sequence"/>
</dbReference>
<accession>A0AAE0M7Y6</accession>
<dbReference type="InterPro" id="IPR056125">
    <property type="entry name" value="DUF7708"/>
</dbReference>
<dbReference type="EMBL" id="JAUEDM010000003">
    <property type="protein sequence ID" value="KAK3322846.1"/>
    <property type="molecule type" value="Genomic_DNA"/>
</dbReference>
<evidence type="ECO:0000313" key="2">
    <source>
        <dbReference type="EMBL" id="KAK3322846.1"/>
    </source>
</evidence>
<sequence>MDGDDIGPALHGVVRRYSLIVAEERPGDTLSQALGATARHEIAEEKRRREDSWLAWLQSQECHNNPTLVHLERHKRKLVERWESFNSNHPGLQGEGVFQEGRGPPRLDSLLHAAQDAEAAWEKKKESGIGKAKSAIENFMETMNNHSYLFSIIPSGDKYTSLITGVMTSITKAFVNHKKIAGLFSEALERITQDLATVRESVRMSDTPQVKAHVVELYVAVFNFLCDAMDWYGGSRKKRLLVSFRQNYADDIRKNTGEVKEAIHRIRLQADQATQSRARETHQDTKGILHAVKSLHEKMENLEEGLELAAEKDRENPAASTAALEKLTGEFMLILGRSAMRTLVATGEAQQGGRKSPLYRHIDSADDLEEASEDITDDMSDMASYYTRADIQEATAPFLKQYFEDGRSEVLLALGGGTEAHKVDRTFVFVVLWIEGPAAFTPAERQLSVVAMLLCNSALDGEAPIPCVSFTSKSTYFMQDPSDFMSRQEKVLIAMLYSIAGQLTQLLPEELELELVATHTFEPQRFAALDGSFASASAALDLIESLLAYGPPTLMLILNRLQVAECPIATPHLERLVKLLKAYDSENIIKVLFITQGSSSALTATLDFLTEKVNAWRMVQAKAGQPLRGWSSLGNLKARNL</sequence>
<feature type="domain" description="DUF7708" evidence="1">
    <location>
        <begin position="136"/>
        <end position="276"/>
    </location>
</feature>
<name>A0AAE0M7Y6_9PEZI</name>
<reference evidence="2" key="2">
    <citation type="submission" date="2023-06" db="EMBL/GenBank/DDBJ databases">
        <authorList>
            <consortium name="Lawrence Berkeley National Laboratory"/>
            <person name="Haridas S."/>
            <person name="Hensen N."/>
            <person name="Bonometti L."/>
            <person name="Westerberg I."/>
            <person name="Brannstrom I.O."/>
            <person name="Guillou S."/>
            <person name="Cros-Aarteil S."/>
            <person name="Calhoun S."/>
            <person name="Kuo A."/>
            <person name="Mondo S."/>
            <person name="Pangilinan J."/>
            <person name="Riley R."/>
            <person name="Labutti K."/>
            <person name="Andreopoulos B."/>
            <person name="Lipzen A."/>
            <person name="Chen C."/>
            <person name="Yanf M."/>
            <person name="Daum C."/>
            <person name="Ng V."/>
            <person name="Clum A."/>
            <person name="Steindorff A."/>
            <person name="Ohm R."/>
            <person name="Martin F."/>
            <person name="Silar P."/>
            <person name="Natvig D."/>
            <person name="Lalanne C."/>
            <person name="Gautier V."/>
            <person name="Ament-Velasquez S.L."/>
            <person name="Kruys A."/>
            <person name="Hutchinson M.I."/>
            <person name="Powell A.J."/>
            <person name="Barry K."/>
            <person name="Miller A.N."/>
            <person name="Grigoriev I.V."/>
            <person name="Debuchy R."/>
            <person name="Gladieux P."/>
            <person name="Thoren M.H."/>
            <person name="Johannesson H."/>
        </authorList>
    </citation>
    <scope>NUCLEOTIDE SEQUENCE</scope>
    <source>
        <strain evidence="2">CBS 118394</strain>
    </source>
</reference>
<evidence type="ECO:0000313" key="3">
    <source>
        <dbReference type="Proteomes" id="UP001283341"/>
    </source>
</evidence>
<evidence type="ECO:0000259" key="1">
    <source>
        <dbReference type="Pfam" id="PF24809"/>
    </source>
</evidence>
<protein>
    <recommendedName>
        <fullName evidence="1">DUF7708 domain-containing protein</fullName>
    </recommendedName>
</protein>
<reference evidence="2" key="1">
    <citation type="journal article" date="2023" name="Mol. Phylogenet. Evol.">
        <title>Genome-scale phylogeny and comparative genomics of the fungal order Sordariales.</title>
        <authorList>
            <person name="Hensen N."/>
            <person name="Bonometti L."/>
            <person name="Westerberg I."/>
            <person name="Brannstrom I.O."/>
            <person name="Guillou S."/>
            <person name="Cros-Aarteil S."/>
            <person name="Calhoun S."/>
            <person name="Haridas S."/>
            <person name="Kuo A."/>
            <person name="Mondo S."/>
            <person name="Pangilinan J."/>
            <person name="Riley R."/>
            <person name="LaButti K."/>
            <person name="Andreopoulos B."/>
            <person name="Lipzen A."/>
            <person name="Chen C."/>
            <person name="Yan M."/>
            <person name="Daum C."/>
            <person name="Ng V."/>
            <person name="Clum A."/>
            <person name="Steindorff A."/>
            <person name="Ohm R.A."/>
            <person name="Martin F."/>
            <person name="Silar P."/>
            <person name="Natvig D.O."/>
            <person name="Lalanne C."/>
            <person name="Gautier V."/>
            <person name="Ament-Velasquez S.L."/>
            <person name="Kruys A."/>
            <person name="Hutchinson M.I."/>
            <person name="Powell A.J."/>
            <person name="Barry K."/>
            <person name="Miller A.N."/>
            <person name="Grigoriev I.V."/>
            <person name="Debuchy R."/>
            <person name="Gladieux P."/>
            <person name="Hiltunen Thoren M."/>
            <person name="Johannesson H."/>
        </authorList>
    </citation>
    <scope>NUCLEOTIDE SEQUENCE</scope>
    <source>
        <strain evidence="2">CBS 118394</strain>
    </source>
</reference>
<comment type="caution">
    <text evidence="2">The sequence shown here is derived from an EMBL/GenBank/DDBJ whole genome shotgun (WGS) entry which is preliminary data.</text>
</comment>
<dbReference type="AlphaFoldDB" id="A0AAE0M7Y6"/>
<organism evidence="2 3">
    <name type="scientific">Apodospora peruviana</name>
    <dbReference type="NCBI Taxonomy" id="516989"/>
    <lineage>
        <taxon>Eukaryota</taxon>
        <taxon>Fungi</taxon>
        <taxon>Dikarya</taxon>
        <taxon>Ascomycota</taxon>
        <taxon>Pezizomycotina</taxon>
        <taxon>Sordariomycetes</taxon>
        <taxon>Sordariomycetidae</taxon>
        <taxon>Sordariales</taxon>
        <taxon>Lasiosphaeriaceae</taxon>
        <taxon>Apodospora</taxon>
    </lineage>
</organism>
<keyword evidence="3" id="KW-1185">Reference proteome</keyword>
<dbReference type="Pfam" id="PF24809">
    <property type="entry name" value="DUF7708"/>
    <property type="match status" value="1"/>
</dbReference>
<gene>
    <name evidence="2" type="ORF">B0H66DRAFT_620668</name>
</gene>
<proteinExistence type="predicted"/>